<sequence length="57" mass="6642">MAFLVAIALDRDIRLSKHCLRYLDMFAAGYPHCKNDDLVQKSARLNRLYAISYLYFG</sequence>
<dbReference type="Proteomes" id="UP000054928">
    <property type="component" value="Unassembled WGS sequence"/>
</dbReference>
<organism evidence="1 2">
    <name type="scientific">Plasmopara halstedii</name>
    <name type="common">Downy mildew of sunflower</name>
    <dbReference type="NCBI Taxonomy" id="4781"/>
    <lineage>
        <taxon>Eukaryota</taxon>
        <taxon>Sar</taxon>
        <taxon>Stramenopiles</taxon>
        <taxon>Oomycota</taxon>
        <taxon>Peronosporomycetes</taxon>
        <taxon>Peronosporales</taxon>
        <taxon>Peronosporaceae</taxon>
        <taxon>Plasmopara</taxon>
    </lineage>
</organism>
<dbReference type="AlphaFoldDB" id="A0A0P1B4J6"/>
<accession>A0A0P1B4J6</accession>
<name>A0A0P1B4J6_PLAHL</name>
<dbReference type="EMBL" id="CCYD01003042">
    <property type="protein sequence ID" value="CEG49239.1"/>
    <property type="molecule type" value="Genomic_DNA"/>
</dbReference>
<reference evidence="2" key="1">
    <citation type="submission" date="2014-09" db="EMBL/GenBank/DDBJ databases">
        <authorList>
            <person name="Sharma Rahul"/>
            <person name="Thines Marco"/>
        </authorList>
    </citation>
    <scope>NUCLEOTIDE SEQUENCE [LARGE SCALE GENOMIC DNA]</scope>
</reference>
<evidence type="ECO:0000313" key="2">
    <source>
        <dbReference type="Proteomes" id="UP000054928"/>
    </source>
</evidence>
<evidence type="ECO:0000313" key="1">
    <source>
        <dbReference type="EMBL" id="CEG49239.1"/>
    </source>
</evidence>
<keyword evidence="2" id="KW-1185">Reference proteome</keyword>
<proteinExistence type="predicted"/>
<protein>
    <submittedName>
        <fullName evidence="1">Uncharacterized protein</fullName>
    </submittedName>
</protein>
<dbReference type="RefSeq" id="XP_024585608.1">
    <property type="nucleotide sequence ID" value="XM_024720406.1"/>
</dbReference>
<dbReference type="GeneID" id="36402066"/>